<evidence type="ECO:0000313" key="1">
    <source>
        <dbReference type="EMBL" id="VAW98487.1"/>
    </source>
</evidence>
<reference evidence="1" key="1">
    <citation type="submission" date="2018-06" db="EMBL/GenBank/DDBJ databases">
        <authorList>
            <person name="Zhirakovskaya E."/>
        </authorList>
    </citation>
    <scope>NUCLEOTIDE SEQUENCE</scope>
</reference>
<sequence length="37" mass="4445">MAKTVENIEKEIARLPQDQLKKIRAWYEKLDADKWDA</sequence>
<protein>
    <submittedName>
        <fullName evidence="1">Uncharacterized protein</fullName>
    </submittedName>
</protein>
<dbReference type="EMBL" id="UOFV01000143">
    <property type="protein sequence ID" value="VAW98487.1"/>
    <property type="molecule type" value="Genomic_DNA"/>
</dbReference>
<accession>A0A3B1AG70</accession>
<proteinExistence type="predicted"/>
<gene>
    <name evidence="1" type="ORF">MNBD_GAMMA19-1273</name>
</gene>
<name>A0A3B1AG70_9ZZZZ</name>
<organism evidence="1">
    <name type="scientific">hydrothermal vent metagenome</name>
    <dbReference type="NCBI Taxonomy" id="652676"/>
    <lineage>
        <taxon>unclassified sequences</taxon>
        <taxon>metagenomes</taxon>
        <taxon>ecological metagenomes</taxon>
    </lineage>
</organism>
<dbReference type="AlphaFoldDB" id="A0A3B1AG70"/>